<evidence type="ECO:0000313" key="3">
    <source>
        <dbReference type="Proteomes" id="UP001218218"/>
    </source>
</evidence>
<feature type="chain" id="PRO_5042234011" description="DOMON domain-containing protein" evidence="1">
    <location>
        <begin position="20"/>
        <end position="269"/>
    </location>
</feature>
<comment type="caution">
    <text evidence="2">The sequence shown here is derived from an EMBL/GenBank/DDBJ whole genome shotgun (WGS) entry which is preliminary data.</text>
</comment>
<protein>
    <recommendedName>
        <fullName evidence="4">DOMON domain-containing protein</fullName>
    </recommendedName>
</protein>
<feature type="signal peptide" evidence="1">
    <location>
        <begin position="1"/>
        <end position="19"/>
    </location>
</feature>
<evidence type="ECO:0000313" key="2">
    <source>
        <dbReference type="EMBL" id="KAJ7328077.1"/>
    </source>
</evidence>
<dbReference type="EMBL" id="JARIHO010000040">
    <property type="protein sequence ID" value="KAJ7328077.1"/>
    <property type="molecule type" value="Genomic_DNA"/>
</dbReference>
<keyword evidence="3" id="KW-1185">Reference proteome</keyword>
<evidence type="ECO:0000256" key="1">
    <source>
        <dbReference type="SAM" id="SignalP"/>
    </source>
</evidence>
<accession>A0AAD7EJU0</accession>
<sequence>MFSLRTLITVLAVAALGSASSIGRSLNPAPEDIAHATPREHISARSMPATNARRFALGLPPLAPRRTRVRAPRAQPSAVAPTQTSCNIAVMSSNGTFGFINATWNGFGEYGLFQAEQAGSLEVTISSSGTTASELDLTATNSPDGTYPYFGALLGLASTSSDFGPASYAYLGGITQTPAGSPPLSTGDSSFTAATGTSAVIESAIWRYDPATQSISAQWINTDGSAPATHIVYVGDSNQALIITGSVESVQNVFGSPYPEVTFMCVPPL</sequence>
<name>A0AAD7EJU0_9AGAR</name>
<evidence type="ECO:0008006" key="4">
    <source>
        <dbReference type="Google" id="ProtNLM"/>
    </source>
</evidence>
<gene>
    <name evidence="2" type="ORF">DFH08DRAFT_1084649</name>
</gene>
<dbReference type="Proteomes" id="UP001218218">
    <property type="component" value="Unassembled WGS sequence"/>
</dbReference>
<keyword evidence="1" id="KW-0732">Signal</keyword>
<reference evidence="2" key="1">
    <citation type="submission" date="2023-03" db="EMBL/GenBank/DDBJ databases">
        <title>Massive genome expansion in bonnet fungi (Mycena s.s.) driven by repeated elements and novel gene families across ecological guilds.</title>
        <authorList>
            <consortium name="Lawrence Berkeley National Laboratory"/>
            <person name="Harder C.B."/>
            <person name="Miyauchi S."/>
            <person name="Viragh M."/>
            <person name="Kuo A."/>
            <person name="Thoen E."/>
            <person name="Andreopoulos B."/>
            <person name="Lu D."/>
            <person name="Skrede I."/>
            <person name="Drula E."/>
            <person name="Henrissat B."/>
            <person name="Morin E."/>
            <person name="Kohler A."/>
            <person name="Barry K."/>
            <person name="LaButti K."/>
            <person name="Morin E."/>
            <person name="Salamov A."/>
            <person name="Lipzen A."/>
            <person name="Mereny Z."/>
            <person name="Hegedus B."/>
            <person name="Baldrian P."/>
            <person name="Stursova M."/>
            <person name="Weitz H."/>
            <person name="Taylor A."/>
            <person name="Grigoriev I.V."/>
            <person name="Nagy L.G."/>
            <person name="Martin F."/>
            <person name="Kauserud H."/>
        </authorList>
    </citation>
    <scope>NUCLEOTIDE SEQUENCE</scope>
    <source>
        <strain evidence="2">CBHHK002</strain>
    </source>
</reference>
<organism evidence="2 3">
    <name type="scientific">Mycena albidolilacea</name>
    <dbReference type="NCBI Taxonomy" id="1033008"/>
    <lineage>
        <taxon>Eukaryota</taxon>
        <taxon>Fungi</taxon>
        <taxon>Dikarya</taxon>
        <taxon>Basidiomycota</taxon>
        <taxon>Agaricomycotina</taxon>
        <taxon>Agaricomycetes</taxon>
        <taxon>Agaricomycetidae</taxon>
        <taxon>Agaricales</taxon>
        <taxon>Marasmiineae</taxon>
        <taxon>Mycenaceae</taxon>
        <taxon>Mycena</taxon>
    </lineage>
</organism>
<dbReference type="AlphaFoldDB" id="A0AAD7EJU0"/>
<proteinExistence type="predicted"/>